<evidence type="ECO:0000256" key="2">
    <source>
        <dbReference type="ARBA" id="ARBA00007685"/>
    </source>
</evidence>
<evidence type="ECO:0000256" key="1">
    <source>
        <dbReference type="ARBA" id="ARBA00004643"/>
    </source>
</evidence>
<evidence type="ECO:0000256" key="7">
    <source>
        <dbReference type="ARBA" id="ARBA00022989"/>
    </source>
</evidence>
<comment type="similarity">
    <text evidence="2">Belongs to the OST4 family.</text>
</comment>
<keyword evidence="8 9" id="KW-0472">Membrane</keyword>
<evidence type="ECO:0000256" key="4">
    <source>
        <dbReference type="ARBA" id="ARBA00022692"/>
    </source>
</evidence>
<dbReference type="Proteomes" id="UP001465668">
    <property type="component" value="Unassembled WGS sequence"/>
</dbReference>
<evidence type="ECO:0000256" key="5">
    <source>
        <dbReference type="ARBA" id="ARBA00022824"/>
    </source>
</evidence>
<feature type="transmembrane region" description="Helical" evidence="9">
    <location>
        <begin position="7"/>
        <end position="28"/>
    </location>
</feature>
<evidence type="ECO:0000256" key="6">
    <source>
        <dbReference type="ARBA" id="ARBA00022968"/>
    </source>
</evidence>
<evidence type="ECO:0000313" key="11">
    <source>
        <dbReference type="Proteomes" id="UP001465668"/>
    </source>
</evidence>
<keyword evidence="5" id="KW-0256">Endoplasmic reticulum</keyword>
<keyword evidence="7 9" id="KW-1133">Transmembrane helix</keyword>
<dbReference type="PANTHER" id="PTHR48164:SF1">
    <property type="entry name" value="DOLICHYL-DIPHOSPHOOLIGOSACCHARIDE--PROTEIN GLYCOSYLTRANSFERASE SUBUNIT 4"/>
    <property type="match status" value="1"/>
</dbReference>
<comment type="caution">
    <text evidence="10">The sequence shown here is derived from an EMBL/GenBank/DDBJ whole genome shotgun (WGS) entry which is preliminary data.</text>
</comment>
<name>A0ABR2XY43_9PEZI</name>
<dbReference type="InterPro" id="IPR051307">
    <property type="entry name" value="OST4"/>
</dbReference>
<proteinExistence type="inferred from homology"/>
<dbReference type="PANTHER" id="PTHR48164">
    <property type="entry name" value="DOLICHYL-DIPHOSPHOOLIGOSACCHARIDE--PROTEIN GLYCOSYLTRANSFERASE SUBUNIT 4"/>
    <property type="match status" value="1"/>
</dbReference>
<sequence length="155" mass="16853">MISDDDLYRLAIFLGSIAMVLIVLYHFFEVNSSDSALAEKASAAKPVQQAPAVGKSACPPDATTHFPKWLASPIFCLRLPSSAFRDVLSPSLLRLPTASAFNHLLDFSTKSTSPTSLPPIIFSVRVLTRRFFASIHFCGISQLASPLQSVTPRES</sequence>
<comment type="subcellular location">
    <subcellularLocation>
        <location evidence="1">Endoplasmic reticulum membrane</location>
        <topology evidence="1">Single-pass type III membrane protein</topology>
    </subcellularLocation>
</comment>
<dbReference type="SUPFAM" id="SSF103464">
    <property type="entry name" value="Oligosaccharyltransferase subunit ost4p"/>
    <property type="match status" value="1"/>
</dbReference>
<dbReference type="Pfam" id="PF10215">
    <property type="entry name" value="Ost4"/>
    <property type="match status" value="1"/>
</dbReference>
<reference evidence="10 11" key="1">
    <citation type="submission" date="2024-02" db="EMBL/GenBank/DDBJ databases">
        <title>First draft genome assembly of two strains of Seiridium cardinale.</title>
        <authorList>
            <person name="Emiliani G."/>
            <person name="Scali E."/>
        </authorList>
    </citation>
    <scope>NUCLEOTIDE SEQUENCE [LARGE SCALE GENOMIC DNA]</scope>
    <source>
        <strain evidence="10 11">BM-138-000479</strain>
    </source>
</reference>
<evidence type="ECO:0000256" key="3">
    <source>
        <dbReference type="ARBA" id="ARBA00017662"/>
    </source>
</evidence>
<keyword evidence="4 9" id="KW-0812">Transmembrane</keyword>
<keyword evidence="6" id="KW-0735">Signal-anchor</keyword>
<keyword evidence="11" id="KW-1185">Reference proteome</keyword>
<accession>A0ABR2XY43</accession>
<dbReference type="EMBL" id="JARVKM010000014">
    <property type="protein sequence ID" value="KAK9778686.1"/>
    <property type="molecule type" value="Genomic_DNA"/>
</dbReference>
<organism evidence="10 11">
    <name type="scientific">Seiridium cardinale</name>
    <dbReference type="NCBI Taxonomy" id="138064"/>
    <lineage>
        <taxon>Eukaryota</taxon>
        <taxon>Fungi</taxon>
        <taxon>Dikarya</taxon>
        <taxon>Ascomycota</taxon>
        <taxon>Pezizomycotina</taxon>
        <taxon>Sordariomycetes</taxon>
        <taxon>Xylariomycetidae</taxon>
        <taxon>Amphisphaeriales</taxon>
        <taxon>Sporocadaceae</taxon>
        <taxon>Seiridium</taxon>
    </lineage>
</organism>
<dbReference type="InterPro" id="IPR036330">
    <property type="entry name" value="Ost4p_sf"/>
</dbReference>
<evidence type="ECO:0000313" key="10">
    <source>
        <dbReference type="EMBL" id="KAK9778686.1"/>
    </source>
</evidence>
<evidence type="ECO:0000256" key="9">
    <source>
        <dbReference type="SAM" id="Phobius"/>
    </source>
</evidence>
<dbReference type="InterPro" id="IPR018943">
    <property type="entry name" value="Oligosaccaryltransferase"/>
</dbReference>
<gene>
    <name evidence="10" type="ORF">SCAR479_04309</name>
</gene>
<protein>
    <recommendedName>
        <fullName evidence="3">Dolichyl-diphosphooligosaccharide--protein glycosyltransferase subunit 4</fullName>
    </recommendedName>
</protein>
<evidence type="ECO:0000256" key="8">
    <source>
        <dbReference type="ARBA" id="ARBA00023136"/>
    </source>
</evidence>